<dbReference type="SMART" id="SM00690">
    <property type="entry name" value="DM5"/>
    <property type="match status" value="1"/>
</dbReference>
<dbReference type="RefSeq" id="XP_005190009.3">
    <property type="nucleotide sequence ID" value="XM_005189952.4"/>
</dbReference>
<evidence type="ECO:0000259" key="2">
    <source>
        <dbReference type="SMART" id="SM00690"/>
    </source>
</evidence>
<keyword evidence="1" id="KW-0732">Signal</keyword>
<name>A0A1I8MJM8_MUSDO</name>
<dbReference type="KEGG" id="mde:101898686"/>
<feature type="signal peptide" evidence="1">
    <location>
        <begin position="1"/>
        <end position="15"/>
    </location>
</feature>
<dbReference type="eggNOG" id="ENOG502T8CF">
    <property type="taxonomic scope" value="Eukaryota"/>
</dbReference>
<dbReference type="GO" id="GO:0040003">
    <property type="term" value="P:chitin-based cuticle development"/>
    <property type="evidence" value="ECO:0007669"/>
    <property type="project" value="TreeGrafter"/>
</dbReference>
<organism evidence="3">
    <name type="scientific">Musca domestica</name>
    <name type="common">House fly</name>
    <dbReference type="NCBI Taxonomy" id="7370"/>
    <lineage>
        <taxon>Eukaryota</taxon>
        <taxon>Metazoa</taxon>
        <taxon>Ecdysozoa</taxon>
        <taxon>Arthropoda</taxon>
        <taxon>Hexapoda</taxon>
        <taxon>Insecta</taxon>
        <taxon>Pterygota</taxon>
        <taxon>Neoptera</taxon>
        <taxon>Endopterygota</taxon>
        <taxon>Diptera</taxon>
        <taxon>Brachycera</taxon>
        <taxon>Muscomorpha</taxon>
        <taxon>Muscoidea</taxon>
        <taxon>Muscidae</taxon>
        <taxon>Musca</taxon>
    </lineage>
</organism>
<dbReference type="GO" id="GO:0062129">
    <property type="term" value="C:chitin-based extracellular matrix"/>
    <property type="evidence" value="ECO:0007669"/>
    <property type="project" value="TreeGrafter"/>
</dbReference>
<dbReference type="OrthoDB" id="8014742at2759"/>
<sequence length="251" mass="27278">MRGFFIIVLLAAANAEKLGYNYSSGGSTHGFGNRFKHRGRTTTAAPTPVDNGVATGNNIGLGGFPADTNAREQYQSPESQPEFNKEFYSYTAPEEEFNDIDGSQRLAATMRKNLRVVFIKTPENNGLANAALQLAKQSAESKTAIYVLSKQPDIAELANKLKTVQQNSNEKPEVHFVKYRTPEDALRAQQIIQQEYDSLGGTSRYSNEGEAPVLDFASINEGLLSDKASGFGVPSSSAAANGYLPPKINYK</sequence>
<feature type="chain" id="PRO_5044560471" description="DUF243 domain-containing protein" evidence="1">
    <location>
        <begin position="16"/>
        <end position="251"/>
    </location>
</feature>
<dbReference type="PANTHER" id="PTHR31927">
    <property type="entry name" value="FI07246P-RELATED-RELATED"/>
    <property type="match status" value="1"/>
</dbReference>
<evidence type="ECO:0000256" key="1">
    <source>
        <dbReference type="SAM" id="SignalP"/>
    </source>
</evidence>
<proteinExistence type="predicted"/>
<dbReference type="InterPro" id="IPR004145">
    <property type="entry name" value="DUF243"/>
</dbReference>
<gene>
    <name evidence="3" type="primary">101898686</name>
</gene>
<dbReference type="VEuPathDB" id="VectorBase:MDOMA2_009058"/>
<dbReference type="PANTHER" id="PTHR31927:SF2">
    <property type="entry name" value="FI07246P-RELATED"/>
    <property type="match status" value="1"/>
</dbReference>
<protein>
    <recommendedName>
        <fullName evidence="2">DUF243 domain-containing protein</fullName>
    </recommendedName>
</protein>
<dbReference type="Pfam" id="PF03103">
    <property type="entry name" value="DUF243"/>
    <property type="match status" value="1"/>
</dbReference>
<dbReference type="VEuPathDB" id="VectorBase:MDOA005607"/>
<dbReference type="AlphaFoldDB" id="A0A1I8MJM8"/>
<reference evidence="3" key="1">
    <citation type="submission" date="2020-05" db="UniProtKB">
        <authorList>
            <consortium name="EnsemblMetazoa"/>
        </authorList>
    </citation>
    <scope>IDENTIFICATION</scope>
    <source>
        <strain evidence="3">Aabys</strain>
    </source>
</reference>
<evidence type="ECO:0000313" key="3">
    <source>
        <dbReference type="EnsemblMetazoa" id="MDOA005607-PA"/>
    </source>
</evidence>
<accession>A0A1I8MJM8</accession>
<dbReference type="EnsemblMetazoa" id="MDOA005607-RA">
    <property type="protein sequence ID" value="MDOA005607-PA"/>
    <property type="gene ID" value="MDOA005607"/>
</dbReference>
<dbReference type="GO" id="GO:0008010">
    <property type="term" value="F:structural constituent of chitin-based larval cuticle"/>
    <property type="evidence" value="ECO:0007669"/>
    <property type="project" value="TreeGrafter"/>
</dbReference>
<feature type="domain" description="DUF243" evidence="2">
    <location>
        <begin position="81"/>
        <end position="182"/>
    </location>
</feature>